<keyword evidence="1" id="KW-0812">Transmembrane</keyword>
<proteinExistence type="predicted"/>
<reference evidence="2" key="1">
    <citation type="submission" date="2020-02" db="EMBL/GenBank/DDBJ databases">
        <authorList>
            <person name="Meier V. D."/>
        </authorList>
    </citation>
    <scope>NUCLEOTIDE SEQUENCE</scope>
    <source>
        <strain evidence="2">AVDCRST_MAG49</strain>
    </source>
</reference>
<feature type="transmembrane region" description="Helical" evidence="1">
    <location>
        <begin position="20"/>
        <end position="41"/>
    </location>
</feature>
<accession>A0A6J4UB56</accession>
<gene>
    <name evidence="2" type="ORF">AVDCRST_MAG49-1213</name>
</gene>
<sequence length="44" mass="4529">MHSTLNGLGAIGAELSDEELAEAAGGVIWFVVGFAVGYVYAELT</sequence>
<evidence type="ECO:0000313" key="2">
    <source>
        <dbReference type="EMBL" id="CAA9545723.1"/>
    </source>
</evidence>
<name>A0A6J4UB56_9BACT</name>
<evidence type="ECO:0000256" key="1">
    <source>
        <dbReference type="SAM" id="Phobius"/>
    </source>
</evidence>
<keyword evidence="1" id="KW-0472">Membrane</keyword>
<keyword evidence="1" id="KW-1133">Transmembrane helix</keyword>
<dbReference type="AlphaFoldDB" id="A0A6J4UB56"/>
<dbReference type="EMBL" id="CADCWG010000077">
    <property type="protein sequence ID" value="CAA9545723.1"/>
    <property type="molecule type" value="Genomic_DNA"/>
</dbReference>
<organism evidence="2">
    <name type="scientific">uncultured Thermomicrobiales bacterium</name>
    <dbReference type="NCBI Taxonomy" id="1645740"/>
    <lineage>
        <taxon>Bacteria</taxon>
        <taxon>Pseudomonadati</taxon>
        <taxon>Thermomicrobiota</taxon>
        <taxon>Thermomicrobia</taxon>
        <taxon>Thermomicrobiales</taxon>
        <taxon>environmental samples</taxon>
    </lineage>
</organism>
<protein>
    <submittedName>
        <fullName evidence="2">Uncharacterized protein</fullName>
    </submittedName>
</protein>